<dbReference type="RefSeq" id="WP_023288330.1">
    <property type="nucleotide sequence ID" value="NZ_CAJCKY010000067.1"/>
</dbReference>
<organism evidence="8 9">
    <name type="scientific">Klebsiella pneumoniae</name>
    <dbReference type="NCBI Taxonomy" id="573"/>
    <lineage>
        <taxon>Bacteria</taxon>
        <taxon>Pseudomonadati</taxon>
        <taxon>Pseudomonadota</taxon>
        <taxon>Gammaproteobacteria</taxon>
        <taxon>Enterobacterales</taxon>
        <taxon>Enterobacteriaceae</taxon>
        <taxon>Klebsiella/Raoultella group</taxon>
        <taxon>Klebsiella</taxon>
        <taxon>Klebsiella pneumoniae complex</taxon>
    </lineage>
</organism>
<proteinExistence type="predicted"/>
<dbReference type="AlphaFoldDB" id="A0AAX2BBI9"/>
<comment type="caution">
    <text evidence="8">The sequence shown here is derived from an EMBL/GenBank/DDBJ whole genome shotgun (WGS) entry which is preliminary data.</text>
</comment>
<evidence type="ECO:0000256" key="2">
    <source>
        <dbReference type="ARBA" id="ARBA00022475"/>
    </source>
</evidence>
<evidence type="ECO:0000256" key="6">
    <source>
        <dbReference type="ARBA" id="ARBA00023136"/>
    </source>
</evidence>
<keyword evidence="4" id="KW-0029">Amino-acid transport</keyword>
<keyword evidence="4" id="KW-0813">Transport</keyword>
<dbReference type="InterPro" id="IPR001123">
    <property type="entry name" value="LeuE-type"/>
</dbReference>
<evidence type="ECO:0000313" key="9">
    <source>
        <dbReference type="Proteomes" id="UP000077826"/>
    </source>
</evidence>
<evidence type="ECO:0000256" key="1">
    <source>
        <dbReference type="ARBA" id="ARBA00004651"/>
    </source>
</evidence>
<dbReference type="GO" id="GO:0015171">
    <property type="term" value="F:amino acid transmembrane transporter activity"/>
    <property type="evidence" value="ECO:0007669"/>
    <property type="project" value="TreeGrafter"/>
</dbReference>
<keyword evidence="3 7" id="KW-0812">Transmembrane</keyword>
<dbReference type="EMBL" id="FLDK01000022">
    <property type="protein sequence ID" value="SAT95957.1"/>
    <property type="molecule type" value="Genomic_DNA"/>
</dbReference>
<dbReference type="Proteomes" id="UP000077826">
    <property type="component" value="Unassembled WGS sequence"/>
</dbReference>
<reference evidence="8 9" key="1">
    <citation type="submission" date="2016-04" db="EMBL/GenBank/DDBJ databases">
        <authorList>
            <consortium name="Pathogen Informatics"/>
        </authorList>
    </citation>
    <scope>NUCLEOTIDE SEQUENCE [LARGE SCALE GENOMIC DNA]</scope>
    <source>
        <strain evidence="9">k480</strain>
    </source>
</reference>
<name>A0AAX2BBI9_KLEPN</name>
<evidence type="ECO:0000256" key="5">
    <source>
        <dbReference type="ARBA" id="ARBA00022989"/>
    </source>
</evidence>
<keyword evidence="5 7" id="KW-1133">Transmembrane helix</keyword>
<dbReference type="Pfam" id="PF01810">
    <property type="entry name" value="LysE"/>
    <property type="match status" value="1"/>
</dbReference>
<feature type="transmembrane region" description="Helical" evidence="7">
    <location>
        <begin position="144"/>
        <end position="168"/>
    </location>
</feature>
<sequence>MELSSVLIFAFALLLNAGTPGPSVAALVSRVITRGWRDIMPFVAAMWIGEVIWLTMAMAGLTAMAQTFQFGFHVLKWLGVIYLCWLAFKMWQEPVGENAEDLPRSASSLSMFGAGIALTLGNPKIMVFYIALLPSLIKLSAAGIVEWGILAAITLLTLAAVDLTWIFFAHKARHLLRTPHATRIAHRIGAVALGGAATAIARQN</sequence>
<keyword evidence="2" id="KW-1003">Cell membrane</keyword>
<evidence type="ECO:0000256" key="7">
    <source>
        <dbReference type="SAM" id="Phobius"/>
    </source>
</evidence>
<dbReference type="GO" id="GO:0005886">
    <property type="term" value="C:plasma membrane"/>
    <property type="evidence" value="ECO:0007669"/>
    <property type="project" value="UniProtKB-SubCell"/>
</dbReference>
<dbReference type="PANTHER" id="PTHR30086:SF20">
    <property type="entry name" value="ARGININE EXPORTER PROTEIN ARGO-RELATED"/>
    <property type="match status" value="1"/>
</dbReference>
<gene>
    <name evidence="8" type="primary">rhtB_3</name>
    <name evidence="8" type="ORF">SAMEA2273558_05282</name>
</gene>
<evidence type="ECO:0000256" key="3">
    <source>
        <dbReference type="ARBA" id="ARBA00022692"/>
    </source>
</evidence>
<keyword evidence="6 7" id="KW-0472">Membrane</keyword>
<accession>A0AAX2BBI9</accession>
<comment type="subcellular location">
    <subcellularLocation>
        <location evidence="1">Cell membrane</location>
        <topology evidence="1">Multi-pass membrane protein</topology>
    </subcellularLocation>
</comment>
<feature type="transmembrane region" description="Helical" evidence="7">
    <location>
        <begin position="41"/>
        <end position="62"/>
    </location>
</feature>
<evidence type="ECO:0000256" key="4">
    <source>
        <dbReference type="ARBA" id="ARBA00022970"/>
    </source>
</evidence>
<protein>
    <submittedName>
        <fullName evidence="8">Threonine efflux protein</fullName>
    </submittedName>
</protein>
<evidence type="ECO:0000313" key="8">
    <source>
        <dbReference type="EMBL" id="SAT95957.1"/>
    </source>
</evidence>
<dbReference type="PANTHER" id="PTHR30086">
    <property type="entry name" value="ARGININE EXPORTER PROTEIN ARGO"/>
    <property type="match status" value="1"/>
</dbReference>
<feature type="transmembrane region" description="Helical" evidence="7">
    <location>
        <begin position="111"/>
        <end position="132"/>
    </location>
</feature>
<feature type="transmembrane region" description="Helical" evidence="7">
    <location>
        <begin position="74"/>
        <end position="91"/>
    </location>
</feature>